<dbReference type="GO" id="GO:0071949">
    <property type="term" value="F:FAD binding"/>
    <property type="evidence" value="ECO:0007669"/>
    <property type="project" value="InterPro"/>
</dbReference>
<keyword evidence="2" id="KW-0274">FAD</keyword>
<dbReference type="EC" id="1.14.13.231" evidence="6"/>
<evidence type="ECO:0000259" key="5">
    <source>
        <dbReference type="Pfam" id="PF01494"/>
    </source>
</evidence>
<feature type="domain" description="FAD-binding" evidence="5">
    <location>
        <begin position="7"/>
        <end position="326"/>
    </location>
</feature>
<evidence type="ECO:0000313" key="7">
    <source>
        <dbReference type="Proteomes" id="UP000494111"/>
    </source>
</evidence>
<keyword evidence="3 6" id="KW-0560">Oxidoreductase</keyword>
<reference evidence="6 7" key="1">
    <citation type="submission" date="2020-04" db="EMBL/GenBank/DDBJ databases">
        <authorList>
            <person name="De Canck E."/>
        </authorList>
    </citation>
    <scope>NUCLEOTIDE SEQUENCE [LARGE SCALE GENOMIC DNA]</scope>
    <source>
        <strain evidence="6 7">LMG 3458</strain>
    </source>
</reference>
<evidence type="ECO:0000256" key="2">
    <source>
        <dbReference type="ARBA" id="ARBA00022827"/>
    </source>
</evidence>
<proteinExistence type="predicted"/>
<dbReference type="PRINTS" id="PR00420">
    <property type="entry name" value="RNGMNOXGNASE"/>
</dbReference>
<dbReference type="GO" id="GO:0004497">
    <property type="term" value="F:monooxygenase activity"/>
    <property type="evidence" value="ECO:0007669"/>
    <property type="project" value="UniProtKB-KW"/>
</dbReference>
<dbReference type="InterPro" id="IPR002938">
    <property type="entry name" value="FAD-bd"/>
</dbReference>
<dbReference type="Pfam" id="PF01494">
    <property type="entry name" value="FAD_binding_3"/>
    <property type="match status" value="1"/>
</dbReference>
<dbReference type="PANTHER" id="PTHR46972:SF1">
    <property type="entry name" value="FAD DEPENDENT OXIDOREDUCTASE DOMAIN-CONTAINING PROTEIN"/>
    <property type="match status" value="1"/>
</dbReference>
<protein>
    <submittedName>
        <fullName evidence="6">Flavin-dependent monooxygenase</fullName>
        <ecNumber evidence="6">1.14.13.231</ecNumber>
    </submittedName>
</protein>
<evidence type="ECO:0000256" key="3">
    <source>
        <dbReference type="ARBA" id="ARBA00023002"/>
    </source>
</evidence>
<evidence type="ECO:0000313" key="6">
    <source>
        <dbReference type="EMBL" id="CAB3664867.1"/>
    </source>
</evidence>
<organism evidence="6 7">
    <name type="scientific">Achromobacter deleyi</name>
    <dbReference type="NCBI Taxonomy" id="1353891"/>
    <lineage>
        <taxon>Bacteria</taxon>
        <taxon>Pseudomonadati</taxon>
        <taxon>Pseudomonadota</taxon>
        <taxon>Betaproteobacteria</taxon>
        <taxon>Burkholderiales</taxon>
        <taxon>Alcaligenaceae</taxon>
        <taxon>Achromobacter</taxon>
    </lineage>
</organism>
<keyword evidence="1" id="KW-0285">Flavoprotein</keyword>
<gene>
    <name evidence="6" type="primary">tetX2</name>
    <name evidence="6" type="ORF">LMG3458_00786</name>
</gene>
<dbReference type="AlphaFoldDB" id="A0A6S6Z7U0"/>
<dbReference type="PANTHER" id="PTHR46972">
    <property type="entry name" value="MONOOXYGENASE ASQM-RELATED"/>
    <property type="match status" value="1"/>
</dbReference>
<dbReference type="SUPFAM" id="SSF51905">
    <property type="entry name" value="FAD/NAD(P)-binding domain"/>
    <property type="match status" value="1"/>
</dbReference>
<name>A0A6S6Z7U0_9BURK</name>
<dbReference type="InterPro" id="IPR036188">
    <property type="entry name" value="FAD/NAD-bd_sf"/>
</dbReference>
<evidence type="ECO:0000256" key="1">
    <source>
        <dbReference type="ARBA" id="ARBA00022630"/>
    </source>
</evidence>
<evidence type="ECO:0000256" key="4">
    <source>
        <dbReference type="ARBA" id="ARBA00023033"/>
    </source>
</evidence>
<accession>A0A6S6Z7U0</accession>
<dbReference type="EMBL" id="CADIJO010000002">
    <property type="protein sequence ID" value="CAB3664867.1"/>
    <property type="molecule type" value="Genomic_DNA"/>
</dbReference>
<dbReference type="Proteomes" id="UP000494111">
    <property type="component" value="Unassembled WGS sequence"/>
</dbReference>
<dbReference type="RefSeq" id="WP_175191280.1">
    <property type="nucleotide sequence ID" value="NZ_CADIJO010000002.1"/>
</dbReference>
<sequence length="382" mass="41225">MPQPLAIAIIGAGPAGLTVANVLQRHGWRADIFEADAALGARDQGGSLDLHPGEGQLALHKAGLFDAFMAVARHEDQEQRLADHATGELLREEIPEPGAGDHPEIDRVVLRELLLQRLAPDTVRWGVRLHEVVARPDGRYDLRYQGGLAGPYDLVVGADGAWSKVRAALTPVQPAYTGVTFVELWLTDVDRRHPEIARRVGHGTYFSMHGGAGIVAQRNGNATLRVYAAIRTSPEETDRPDLALAGMTREDLLARFPGWAPSLLAMIRQADRIAALRPIVALLPGTRWPHRAGLTLVGDAAHVMPPLGVGVNLAMLDAAELAEALVGGGDWRAAQQRYEVSMLDRAGEIAAQCAQSFEEMFEEEGGLALQAQLDAHRPPTAH</sequence>
<keyword evidence="4 6" id="KW-0503">Monooxygenase</keyword>
<dbReference type="Gene3D" id="3.50.50.60">
    <property type="entry name" value="FAD/NAD(P)-binding domain"/>
    <property type="match status" value="1"/>
</dbReference>